<reference evidence="17" key="1">
    <citation type="submission" date="2022-02" db="EMBL/GenBank/DDBJ databases">
        <title>Fredinandcohnia quinoae sp. nov. isolated from Chenopodium quinoa seeds.</title>
        <authorList>
            <person name="Saati-Santamaria Z."/>
            <person name="Flores-Felix J.D."/>
            <person name="Igual J.M."/>
            <person name="Velazquez E."/>
            <person name="Garcia-Fraile P."/>
            <person name="Martinez-Molina E."/>
        </authorList>
    </citation>
    <scope>NUCLEOTIDE SEQUENCE</scope>
    <source>
        <strain evidence="17">SECRCQ15</strain>
    </source>
</reference>
<evidence type="ECO:0000256" key="2">
    <source>
        <dbReference type="ARBA" id="ARBA00002659"/>
    </source>
</evidence>
<dbReference type="Gene3D" id="3.40.50.460">
    <property type="entry name" value="Phosphofructokinase domain"/>
    <property type="match status" value="1"/>
</dbReference>
<keyword evidence="9" id="KW-0547">Nucleotide-binding</keyword>
<dbReference type="RefSeq" id="WP_240256763.1">
    <property type="nucleotide sequence ID" value="NZ_JAKTTI010000028.1"/>
</dbReference>
<evidence type="ECO:0000256" key="12">
    <source>
        <dbReference type="ARBA" id="ARBA00022842"/>
    </source>
</evidence>
<evidence type="ECO:0000256" key="1">
    <source>
        <dbReference type="ARBA" id="ARBA00001946"/>
    </source>
</evidence>
<sequence>MHVGVVHFGSFTAGSHKIIRDLIEYSSLKDISLSGINWNPQLNKVEIKELAKDTFDGWEYKREIILSIFPLQYVENLRQQEVINQFDAVVVFGGNRAQIEYVEQLTTGKVLSVPISILNDFVGSQLTLGYDTALNVIVNNILKIKDTIDSLKYGKLRVFCAQIPGNTYNPLLENSAIGVDGLLIHEPNEQFWCDLTNKLQAGFHAGNTYTILVINKGIDPNEIHQILSGKLDIDFKWNYIDESQCVGPYPTATDRVLASKLSRRVISWIENGGPSSCIVVKDNKVIYDESPQLIEIKENVI</sequence>
<dbReference type="InterPro" id="IPR022953">
    <property type="entry name" value="ATP_PFK"/>
</dbReference>
<evidence type="ECO:0000256" key="11">
    <source>
        <dbReference type="ARBA" id="ARBA00022840"/>
    </source>
</evidence>
<dbReference type="GO" id="GO:0016208">
    <property type="term" value="F:AMP binding"/>
    <property type="evidence" value="ECO:0007669"/>
    <property type="project" value="TreeGrafter"/>
</dbReference>
<evidence type="ECO:0000256" key="13">
    <source>
        <dbReference type="ARBA" id="ARBA00023152"/>
    </source>
</evidence>
<dbReference type="PANTHER" id="PTHR13697:SF4">
    <property type="entry name" value="ATP-DEPENDENT 6-PHOSPHOFRUCTOKINASE"/>
    <property type="match status" value="1"/>
</dbReference>
<dbReference type="EMBL" id="JAKTTI010000028">
    <property type="protein sequence ID" value="MCH1626848.1"/>
    <property type="molecule type" value="Genomic_DNA"/>
</dbReference>
<evidence type="ECO:0000256" key="9">
    <source>
        <dbReference type="ARBA" id="ARBA00022741"/>
    </source>
</evidence>
<dbReference type="Proteomes" id="UP001431131">
    <property type="component" value="Unassembled WGS sequence"/>
</dbReference>
<comment type="function">
    <text evidence="2">Catalyzes the phosphorylation of D-fructose 6-phosphate to fructose 1,6-bisphosphate by ATP, the first committing step of glycolysis.</text>
</comment>
<gene>
    <name evidence="17" type="ORF">MJG50_16050</name>
</gene>
<dbReference type="GO" id="GO:0061621">
    <property type="term" value="P:canonical glycolysis"/>
    <property type="evidence" value="ECO:0007669"/>
    <property type="project" value="TreeGrafter"/>
</dbReference>
<keyword evidence="18" id="KW-1185">Reference proteome</keyword>
<dbReference type="PRINTS" id="PR00476">
    <property type="entry name" value="PHFRCTKINASE"/>
</dbReference>
<dbReference type="GO" id="GO:0046872">
    <property type="term" value="F:metal ion binding"/>
    <property type="evidence" value="ECO:0007669"/>
    <property type="project" value="UniProtKB-KW"/>
</dbReference>
<organism evidence="17 18">
    <name type="scientific">Fredinandcohnia quinoae</name>
    <dbReference type="NCBI Taxonomy" id="2918902"/>
    <lineage>
        <taxon>Bacteria</taxon>
        <taxon>Bacillati</taxon>
        <taxon>Bacillota</taxon>
        <taxon>Bacilli</taxon>
        <taxon>Bacillales</taxon>
        <taxon>Bacillaceae</taxon>
        <taxon>Fredinandcohnia</taxon>
    </lineage>
</organism>
<dbReference type="Pfam" id="PF00365">
    <property type="entry name" value="PFK"/>
    <property type="match status" value="1"/>
</dbReference>
<dbReference type="GO" id="GO:0003872">
    <property type="term" value="F:6-phosphofructokinase activity"/>
    <property type="evidence" value="ECO:0007669"/>
    <property type="project" value="UniProtKB-EC"/>
</dbReference>
<keyword evidence="11" id="KW-0067">ATP-binding</keyword>
<dbReference type="GO" id="GO:0005524">
    <property type="term" value="F:ATP binding"/>
    <property type="evidence" value="ECO:0007669"/>
    <property type="project" value="UniProtKB-KW"/>
</dbReference>
<dbReference type="InterPro" id="IPR000023">
    <property type="entry name" value="Phosphofructokinase_dom"/>
</dbReference>
<evidence type="ECO:0000256" key="5">
    <source>
        <dbReference type="ARBA" id="ARBA00012055"/>
    </source>
</evidence>
<comment type="catalytic activity">
    <reaction evidence="15">
        <text>beta-D-fructose 6-phosphate + ATP = beta-D-fructose 1,6-bisphosphate + ADP + H(+)</text>
        <dbReference type="Rhea" id="RHEA:16109"/>
        <dbReference type="ChEBI" id="CHEBI:15378"/>
        <dbReference type="ChEBI" id="CHEBI:30616"/>
        <dbReference type="ChEBI" id="CHEBI:32966"/>
        <dbReference type="ChEBI" id="CHEBI:57634"/>
        <dbReference type="ChEBI" id="CHEBI:456216"/>
        <dbReference type="EC" id="2.7.1.11"/>
    </reaction>
</comment>
<evidence type="ECO:0000256" key="3">
    <source>
        <dbReference type="ARBA" id="ARBA00004496"/>
    </source>
</evidence>
<evidence type="ECO:0000256" key="14">
    <source>
        <dbReference type="ARBA" id="ARBA00038478"/>
    </source>
</evidence>
<evidence type="ECO:0000256" key="8">
    <source>
        <dbReference type="ARBA" id="ARBA00022723"/>
    </source>
</evidence>
<dbReference type="GO" id="GO:0048029">
    <property type="term" value="F:monosaccharide binding"/>
    <property type="evidence" value="ECO:0007669"/>
    <property type="project" value="TreeGrafter"/>
</dbReference>
<dbReference type="GO" id="GO:0005945">
    <property type="term" value="C:6-phosphofructokinase complex"/>
    <property type="evidence" value="ECO:0007669"/>
    <property type="project" value="TreeGrafter"/>
</dbReference>
<comment type="subcellular location">
    <subcellularLocation>
        <location evidence="3">Cytoplasm</location>
    </subcellularLocation>
</comment>
<evidence type="ECO:0000256" key="15">
    <source>
        <dbReference type="ARBA" id="ARBA00048070"/>
    </source>
</evidence>
<dbReference type="EC" id="2.7.1.11" evidence="5"/>
<keyword evidence="12" id="KW-0460">Magnesium</keyword>
<accession>A0AAW5E398</accession>
<comment type="cofactor">
    <cofactor evidence="1">
        <name>Mg(2+)</name>
        <dbReference type="ChEBI" id="CHEBI:18420"/>
    </cofactor>
</comment>
<dbReference type="GO" id="GO:0070095">
    <property type="term" value="F:fructose-6-phosphate binding"/>
    <property type="evidence" value="ECO:0007669"/>
    <property type="project" value="TreeGrafter"/>
</dbReference>
<dbReference type="Gene3D" id="3.40.50.450">
    <property type="match status" value="1"/>
</dbReference>
<feature type="domain" description="Phosphofructokinase" evidence="16">
    <location>
        <begin position="3"/>
        <end position="268"/>
    </location>
</feature>
<dbReference type="PANTHER" id="PTHR13697">
    <property type="entry name" value="PHOSPHOFRUCTOKINASE"/>
    <property type="match status" value="1"/>
</dbReference>
<proteinExistence type="inferred from homology"/>
<comment type="pathway">
    <text evidence="4">Carbohydrate degradation; glycolysis; D-glyceraldehyde 3-phosphate and glycerone phosphate from D-glucose: step 3/4.</text>
</comment>
<evidence type="ECO:0000313" key="17">
    <source>
        <dbReference type="EMBL" id="MCH1626848.1"/>
    </source>
</evidence>
<keyword evidence="6" id="KW-0963">Cytoplasm</keyword>
<keyword evidence="8" id="KW-0479">Metal-binding</keyword>
<evidence type="ECO:0000256" key="6">
    <source>
        <dbReference type="ARBA" id="ARBA00022490"/>
    </source>
</evidence>
<evidence type="ECO:0000256" key="7">
    <source>
        <dbReference type="ARBA" id="ARBA00022679"/>
    </source>
</evidence>
<evidence type="ECO:0000256" key="4">
    <source>
        <dbReference type="ARBA" id="ARBA00004679"/>
    </source>
</evidence>
<name>A0AAW5E398_9BACI</name>
<evidence type="ECO:0000256" key="10">
    <source>
        <dbReference type="ARBA" id="ARBA00022777"/>
    </source>
</evidence>
<dbReference type="GO" id="GO:0006002">
    <property type="term" value="P:fructose 6-phosphate metabolic process"/>
    <property type="evidence" value="ECO:0007669"/>
    <property type="project" value="InterPro"/>
</dbReference>
<dbReference type="GO" id="GO:0042802">
    <property type="term" value="F:identical protein binding"/>
    <property type="evidence" value="ECO:0007669"/>
    <property type="project" value="TreeGrafter"/>
</dbReference>
<comment type="caution">
    <text evidence="17">The sequence shown here is derived from an EMBL/GenBank/DDBJ whole genome shotgun (WGS) entry which is preliminary data.</text>
</comment>
<dbReference type="GO" id="GO:0030388">
    <property type="term" value="P:fructose 1,6-bisphosphate metabolic process"/>
    <property type="evidence" value="ECO:0007669"/>
    <property type="project" value="TreeGrafter"/>
</dbReference>
<dbReference type="SUPFAM" id="SSF53784">
    <property type="entry name" value="Phosphofructokinase"/>
    <property type="match status" value="1"/>
</dbReference>
<keyword evidence="13" id="KW-0324">Glycolysis</keyword>
<evidence type="ECO:0000313" key="18">
    <source>
        <dbReference type="Proteomes" id="UP001431131"/>
    </source>
</evidence>
<dbReference type="AlphaFoldDB" id="A0AAW5E398"/>
<protein>
    <recommendedName>
        <fullName evidence="5">6-phosphofructokinase</fullName>
        <ecNumber evidence="5">2.7.1.11</ecNumber>
    </recommendedName>
</protein>
<keyword evidence="10" id="KW-0418">Kinase</keyword>
<evidence type="ECO:0000259" key="16">
    <source>
        <dbReference type="Pfam" id="PF00365"/>
    </source>
</evidence>
<comment type="similarity">
    <text evidence="14">Belongs to the phosphofructokinase type A (PFKA) family.</text>
</comment>
<keyword evidence="7 17" id="KW-0808">Transferase</keyword>
<dbReference type="InterPro" id="IPR035966">
    <property type="entry name" value="PKF_sf"/>
</dbReference>